<keyword evidence="2" id="KW-1185">Reference proteome</keyword>
<proteinExistence type="predicted"/>
<protein>
    <submittedName>
        <fullName evidence="1">Uncharacterized protein</fullName>
    </submittedName>
</protein>
<reference evidence="1 2" key="1">
    <citation type="journal article" date="2006" name="Nature">
        <title>Global trends of whole-genome duplications revealed by the ciliate Paramecium tetraurelia.</title>
        <authorList>
            <consortium name="Genoscope"/>
            <person name="Aury J.-M."/>
            <person name="Jaillon O."/>
            <person name="Duret L."/>
            <person name="Noel B."/>
            <person name="Jubin C."/>
            <person name="Porcel B.M."/>
            <person name="Segurens B."/>
            <person name="Daubin V."/>
            <person name="Anthouard V."/>
            <person name="Aiach N."/>
            <person name="Arnaiz O."/>
            <person name="Billaut A."/>
            <person name="Beisson J."/>
            <person name="Blanc I."/>
            <person name="Bouhouche K."/>
            <person name="Camara F."/>
            <person name="Duharcourt S."/>
            <person name="Guigo R."/>
            <person name="Gogendeau D."/>
            <person name="Katinka M."/>
            <person name="Keller A.-M."/>
            <person name="Kissmehl R."/>
            <person name="Klotz C."/>
            <person name="Koll F."/>
            <person name="Le Moue A."/>
            <person name="Lepere C."/>
            <person name="Malinsky S."/>
            <person name="Nowacki M."/>
            <person name="Nowak J.K."/>
            <person name="Plattner H."/>
            <person name="Poulain J."/>
            <person name="Ruiz F."/>
            <person name="Serrano V."/>
            <person name="Zagulski M."/>
            <person name="Dessen P."/>
            <person name="Betermier M."/>
            <person name="Weissenbach J."/>
            <person name="Scarpelli C."/>
            <person name="Schachter V."/>
            <person name="Sperling L."/>
            <person name="Meyer E."/>
            <person name="Cohen J."/>
            <person name="Wincker P."/>
        </authorList>
    </citation>
    <scope>NUCLEOTIDE SEQUENCE [LARGE SCALE GENOMIC DNA]</scope>
    <source>
        <strain evidence="1 2">Stock d4-2</strain>
    </source>
</reference>
<dbReference type="AlphaFoldDB" id="A0BY50"/>
<dbReference type="KEGG" id="ptm:GSPATT00033320001"/>
<dbReference type="RefSeq" id="XP_001430865.1">
    <property type="nucleotide sequence ID" value="XM_001430828.1"/>
</dbReference>
<evidence type="ECO:0000313" key="1">
    <source>
        <dbReference type="EMBL" id="CAK63467.1"/>
    </source>
</evidence>
<evidence type="ECO:0000313" key="2">
    <source>
        <dbReference type="Proteomes" id="UP000000600"/>
    </source>
</evidence>
<dbReference type="InParanoid" id="A0BY50"/>
<sequence>MQTSNQNLYNLCRTNLTTNLIYQYLNFNHIRRLINRGFQKNFYFQTSSLINSLEYLFHSMQIENRMIPCGYFFQDGRMSNLIWEYNFVLSRASINEDEIAMKFSKDKDLSLMCFLCSIQQKQNNFLKQFYQVLVDEKVAPKQLSFISDAGIPCFYQK</sequence>
<dbReference type="EMBL" id="CT868026">
    <property type="protein sequence ID" value="CAK63467.1"/>
    <property type="molecule type" value="Genomic_DNA"/>
</dbReference>
<dbReference type="Proteomes" id="UP000000600">
    <property type="component" value="Unassembled WGS sequence"/>
</dbReference>
<dbReference type="HOGENOM" id="CLU_1681305_0_0_1"/>
<organism evidence="1 2">
    <name type="scientific">Paramecium tetraurelia</name>
    <dbReference type="NCBI Taxonomy" id="5888"/>
    <lineage>
        <taxon>Eukaryota</taxon>
        <taxon>Sar</taxon>
        <taxon>Alveolata</taxon>
        <taxon>Ciliophora</taxon>
        <taxon>Intramacronucleata</taxon>
        <taxon>Oligohymenophorea</taxon>
        <taxon>Peniculida</taxon>
        <taxon>Parameciidae</taxon>
        <taxon>Paramecium</taxon>
    </lineage>
</organism>
<gene>
    <name evidence="1" type="ORF">GSPATT00033320001</name>
</gene>
<dbReference type="GeneID" id="5016649"/>
<name>A0BY50_PARTE</name>
<accession>A0BY50</accession>